<protein>
    <recommendedName>
        <fullName evidence="4">Short chain dehydrogenase</fullName>
    </recommendedName>
</protein>
<dbReference type="Proteomes" id="UP000193144">
    <property type="component" value="Unassembled WGS sequence"/>
</dbReference>
<name>A0A1Y1ZAT3_9PLEO</name>
<keyword evidence="1" id="KW-0812">Transmembrane</keyword>
<dbReference type="Gene3D" id="3.40.50.720">
    <property type="entry name" value="NAD(P)-binding Rossmann-like Domain"/>
    <property type="match status" value="1"/>
</dbReference>
<proteinExistence type="predicted"/>
<evidence type="ECO:0008006" key="4">
    <source>
        <dbReference type="Google" id="ProtNLM"/>
    </source>
</evidence>
<organism evidence="2 3">
    <name type="scientific">Clohesyomyces aquaticus</name>
    <dbReference type="NCBI Taxonomy" id="1231657"/>
    <lineage>
        <taxon>Eukaryota</taxon>
        <taxon>Fungi</taxon>
        <taxon>Dikarya</taxon>
        <taxon>Ascomycota</taxon>
        <taxon>Pezizomycotina</taxon>
        <taxon>Dothideomycetes</taxon>
        <taxon>Pleosporomycetidae</taxon>
        <taxon>Pleosporales</taxon>
        <taxon>Lindgomycetaceae</taxon>
        <taxon>Clohesyomyces</taxon>
    </lineage>
</organism>
<keyword evidence="1" id="KW-1133">Transmembrane helix</keyword>
<dbReference type="OrthoDB" id="10267115at2759"/>
<dbReference type="SUPFAM" id="SSF51735">
    <property type="entry name" value="NAD(P)-binding Rossmann-fold domains"/>
    <property type="match status" value="1"/>
</dbReference>
<dbReference type="GO" id="GO:0005789">
    <property type="term" value="C:endoplasmic reticulum membrane"/>
    <property type="evidence" value="ECO:0007669"/>
    <property type="project" value="TreeGrafter"/>
</dbReference>
<evidence type="ECO:0000256" key="1">
    <source>
        <dbReference type="SAM" id="Phobius"/>
    </source>
</evidence>
<dbReference type="EMBL" id="MCFA01000109">
    <property type="protein sequence ID" value="ORY07382.1"/>
    <property type="molecule type" value="Genomic_DNA"/>
</dbReference>
<dbReference type="InterPro" id="IPR036291">
    <property type="entry name" value="NAD(P)-bd_dom_sf"/>
</dbReference>
<comment type="caution">
    <text evidence="2">The sequence shown here is derived from an EMBL/GenBank/DDBJ whole genome shotgun (WGS) entry which is preliminary data.</text>
</comment>
<dbReference type="Pfam" id="PF00106">
    <property type="entry name" value="adh_short"/>
    <property type="match status" value="1"/>
</dbReference>
<dbReference type="PANTHER" id="PTHR43550:SF3">
    <property type="entry name" value="3-KETODIHYDROSPHINGOSINE REDUCTASE"/>
    <property type="match status" value="1"/>
</dbReference>
<gene>
    <name evidence="2" type="ORF">BCR34DRAFT_626446</name>
</gene>
<dbReference type="PANTHER" id="PTHR43550">
    <property type="entry name" value="3-KETODIHYDROSPHINGOSINE REDUCTASE"/>
    <property type="match status" value="1"/>
</dbReference>
<dbReference type="GO" id="GO:0030148">
    <property type="term" value="P:sphingolipid biosynthetic process"/>
    <property type="evidence" value="ECO:0007669"/>
    <property type="project" value="TreeGrafter"/>
</dbReference>
<evidence type="ECO:0000313" key="3">
    <source>
        <dbReference type="Proteomes" id="UP000193144"/>
    </source>
</evidence>
<evidence type="ECO:0000313" key="2">
    <source>
        <dbReference type="EMBL" id="ORY07382.1"/>
    </source>
</evidence>
<keyword evidence="3" id="KW-1185">Reference proteome</keyword>
<sequence>MKSIIGKIAKINAAQGAHVTGFAQRQRVLNAAREEIMDVRISSDQEILAISLDLADAVKVNAVFRAQPRIADVLYCSAGGCRTECGFITDIQASDLKSCMRNNYFTAAYTAQAILKIWSEDYKKMEQPKHQKLRQIVFINSGLACIPVPGYGAYTVTSKSAIRGFADTLHIEALRLSNLASKCTSHCAFPSNFISEAFVPEQEHVPQLTKEIEGTTGPIDELIKNFSSGEKVARQIIVQDSWESSLIWANMVEPSPKRGWGISDSFFAIIVGLFVWPILRRRFDGMARADGRK</sequence>
<dbReference type="InterPro" id="IPR002347">
    <property type="entry name" value="SDR_fam"/>
</dbReference>
<keyword evidence="1" id="KW-0472">Membrane</keyword>
<dbReference type="GO" id="GO:0047560">
    <property type="term" value="F:3-dehydrosphinganine reductase activity"/>
    <property type="evidence" value="ECO:0007669"/>
    <property type="project" value="TreeGrafter"/>
</dbReference>
<accession>A0A1Y1ZAT3</accession>
<reference evidence="2 3" key="1">
    <citation type="submission" date="2016-07" db="EMBL/GenBank/DDBJ databases">
        <title>Pervasive Adenine N6-methylation of Active Genes in Fungi.</title>
        <authorList>
            <consortium name="DOE Joint Genome Institute"/>
            <person name="Mondo S.J."/>
            <person name="Dannebaum R.O."/>
            <person name="Kuo R.C."/>
            <person name="Labutti K."/>
            <person name="Haridas S."/>
            <person name="Kuo A."/>
            <person name="Salamov A."/>
            <person name="Ahrendt S.R."/>
            <person name="Lipzen A."/>
            <person name="Sullivan W."/>
            <person name="Andreopoulos W.B."/>
            <person name="Clum A."/>
            <person name="Lindquist E."/>
            <person name="Daum C."/>
            <person name="Ramamoorthy G.K."/>
            <person name="Gryganskyi A."/>
            <person name="Culley D."/>
            <person name="Magnuson J.K."/>
            <person name="James T.Y."/>
            <person name="O'Malley M.A."/>
            <person name="Stajich J.E."/>
            <person name="Spatafora J.W."/>
            <person name="Visel A."/>
            <person name="Grigoriev I.V."/>
        </authorList>
    </citation>
    <scope>NUCLEOTIDE SEQUENCE [LARGE SCALE GENOMIC DNA]</scope>
    <source>
        <strain evidence="2 3">CBS 115471</strain>
    </source>
</reference>
<feature type="transmembrane region" description="Helical" evidence="1">
    <location>
        <begin position="260"/>
        <end position="279"/>
    </location>
</feature>
<dbReference type="STRING" id="1231657.A0A1Y1ZAT3"/>
<dbReference type="GO" id="GO:0006666">
    <property type="term" value="P:3-keto-sphinganine metabolic process"/>
    <property type="evidence" value="ECO:0007669"/>
    <property type="project" value="TreeGrafter"/>
</dbReference>
<dbReference type="AlphaFoldDB" id="A0A1Y1ZAT3"/>